<evidence type="ECO:0000313" key="8">
    <source>
        <dbReference type="EMBL" id="SDF56880.1"/>
    </source>
</evidence>
<keyword evidence="3 5" id="KW-1005">Bacterial flagellum biogenesis</keyword>
<organism evidence="8 9">
    <name type="scientific">Limimonas halophila</name>
    <dbReference type="NCBI Taxonomy" id="1082479"/>
    <lineage>
        <taxon>Bacteria</taxon>
        <taxon>Pseudomonadati</taxon>
        <taxon>Pseudomonadota</taxon>
        <taxon>Alphaproteobacteria</taxon>
        <taxon>Rhodospirillales</taxon>
        <taxon>Rhodovibrionaceae</taxon>
        <taxon>Limimonas</taxon>
    </lineage>
</organism>
<evidence type="ECO:0000313" key="9">
    <source>
        <dbReference type="Proteomes" id="UP000199415"/>
    </source>
</evidence>
<feature type="domain" description="FlgD/Vpr Ig-like" evidence="7">
    <location>
        <begin position="105"/>
        <end position="178"/>
    </location>
</feature>
<accession>A0A1G7M6S6</accession>
<evidence type="ECO:0000259" key="7">
    <source>
        <dbReference type="Pfam" id="PF13860"/>
    </source>
</evidence>
<dbReference type="Proteomes" id="UP000199415">
    <property type="component" value="Unassembled WGS sequence"/>
</dbReference>
<dbReference type="STRING" id="1082479.SAMN05216241_101486"/>
<dbReference type="RefSeq" id="WP_090018500.1">
    <property type="nucleotide sequence ID" value="NZ_FNCE01000001.1"/>
</dbReference>
<feature type="compositionally biased region" description="Low complexity" evidence="6">
    <location>
        <begin position="9"/>
        <end position="22"/>
    </location>
</feature>
<dbReference type="OrthoDB" id="9785233at2"/>
<dbReference type="Gene3D" id="2.30.30.910">
    <property type="match status" value="1"/>
</dbReference>
<name>A0A1G7M6S6_9PROT</name>
<dbReference type="AlphaFoldDB" id="A0A1G7M6S6"/>
<keyword evidence="9" id="KW-1185">Reference proteome</keyword>
<dbReference type="Pfam" id="PF13860">
    <property type="entry name" value="FlgD_ig"/>
    <property type="match status" value="1"/>
</dbReference>
<dbReference type="InterPro" id="IPR005648">
    <property type="entry name" value="FlgD"/>
</dbReference>
<feature type="region of interest" description="Disordered" evidence="6">
    <location>
        <begin position="1"/>
        <end position="22"/>
    </location>
</feature>
<evidence type="ECO:0000256" key="6">
    <source>
        <dbReference type="SAM" id="MobiDB-lite"/>
    </source>
</evidence>
<keyword evidence="8" id="KW-0282">Flagellum</keyword>
<keyword evidence="8" id="KW-0966">Cell projection</keyword>
<reference evidence="8 9" key="1">
    <citation type="submission" date="2016-10" db="EMBL/GenBank/DDBJ databases">
        <authorList>
            <person name="de Groot N.N."/>
        </authorList>
    </citation>
    <scope>NUCLEOTIDE SEQUENCE [LARGE SCALE GENOMIC DNA]</scope>
    <source>
        <strain evidence="8 9">DSM 25584</strain>
    </source>
</reference>
<evidence type="ECO:0000256" key="5">
    <source>
        <dbReference type="RuleBase" id="RU362076"/>
    </source>
</evidence>
<sequence length="223" mass="23227">MDASGIISGQQGNALNLGGQNASDGSRELVDNFQTFVDLLTTQLQNQNPTDPSDPSKFTRQLVNFSQVEQALATNEKLDQVIQGQENNAAASAANFIGQRAEASSDKVQLSDGEATIGYELSSEAAAAQIEITNSDGDVVRTLDAETAAGSHEVTWNGENAAGEALPEGAYNVNVVAEDVAGNSVETSTRAIGEITGFERTGDGVVLKMGSVEVGFDELQSVG</sequence>
<dbReference type="GO" id="GO:0044781">
    <property type="term" value="P:bacterial-type flagellum organization"/>
    <property type="evidence" value="ECO:0007669"/>
    <property type="project" value="UniProtKB-UniRule"/>
</dbReference>
<evidence type="ECO:0000256" key="3">
    <source>
        <dbReference type="ARBA" id="ARBA00022795"/>
    </source>
</evidence>
<comment type="function">
    <text evidence="4 5">Required for flagellar hook formation. May act as a scaffolding protein.</text>
</comment>
<dbReference type="Gene3D" id="2.60.40.4070">
    <property type="match status" value="1"/>
</dbReference>
<dbReference type="InterPro" id="IPR025965">
    <property type="entry name" value="FlgD/Vpr_Ig-like"/>
</dbReference>
<comment type="similarity">
    <text evidence="1 5">Belongs to the FlgD family.</text>
</comment>
<gene>
    <name evidence="8" type="ORF">SAMN05216241_101486</name>
</gene>
<protein>
    <recommendedName>
        <fullName evidence="2 5">Basal-body rod modification protein FlgD</fullName>
    </recommendedName>
</protein>
<evidence type="ECO:0000256" key="2">
    <source>
        <dbReference type="ARBA" id="ARBA00016013"/>
    </source>
</evidence>
<keyword evidence="8" id="KW-0969">Cilium</keyword>
<dbReference type="EMBL" id="FNCE01000001">
    <property type="protein sequence ID" value="SDF56880.1"/>
    <property type="molecule type" value="Genomic_DNA"/>
</dbReference>
<proteinExistence type="inferred from homology"/>
<evidence type="ECO:0000256" key="4">
    <source>
        <dbReference type="ARBA" id="ARBA00024746"/>
    </source>
</evidence>
<evidence type="ECO:0000256" key="1">
    <source>
        <dbReference type="ARBA" id="ARBA00010577"/>
    </source>
</evidence>
<dbReference type="Pfam" id="PF03963">
    <property type="entry name" value="FlgD"/>
    <property type="match status" value="1"/>
</dbReference>